<dbReference type="Pfam" id="PF01784">
    <property type="entry name" value="DUF34_NIF3"/>
    <property type="match status" value="1"/>
</dbReference>
<dbReference type="InterPro" id="IPR036069">
    <property type="entry name" value="DUF34/NIF3_sf"/>
</dbReference>
<evidence type="ECO:0000313" key="6">
    <source>
        <dbReference type="EMBL" id="OMH41111.1"/>
    </source>
</evidence>
<evidence type="ECO:0000256" key="5">
    <source>
        <dbReference type="PIRSR" id="PIRSR602678-1"/>
    </source>
</evidence>
<evidence type="ECO:0000256" key="4">
    <source>
        <dbReference type="ARBA" id="ARBA00022723"/>
    </source>
</evidence>
<dbReference type="STRING" id="1914305.BLW93_01980"/>
<evidence type="ECO:0000256" key="3">
    <source>
        <dbReference type="ARBA" id="ARBA00022112"/>
    </source>
</evidence>
<evidence type="ECO:0000313" key="7">
    <source>
        <dbReference type="Proteomes" id="UP000187408"/>
    </source>
</evidence>
<proteinExistence type="inferred from homology"/>
<comment type="caution">
    <text evidence="6">The sequence shown here is derived from an EMBL/GenBank/DDBJ whole genome shotgun (WGS) entry which is preliminary data.</text>
</comment>
<evidence type="ECO:0000256" key="2">
    <source>
        <dbReference type="ARBA" id="ARBA00011643"/>
    </source>
</evidence>
<dbReference type="RefSeq" id="WP_076712440.1">
    <property type="nucleotide sequence ID" value="NZ_MOEN01000004.1"/>
</dbReference>
<dbReference type="Proteomes" id="UP000187408">
    <property type="component" value="Unassembled WGS sequence"/>
</dbReference>
<accession>A0A1R1MMR5</accession>
<dbReference type="PANTHER" id="PTHR13799:SF14">
    <property type="entry name" value="GTP CYCLOHYDROLASE 1 TYPE 2 HOMOLOG"/>
    <property type="match status" value="1"/>
</dbReference>
<name>A0A1R1MMR5_9BACT</name>
<dbReference type="OrthoDB" id="9792792at2"/>
<keyword evidence="7" id="KW-1185">Reference proteome</keyword>
<dbReference type="FunFam" id="3.40.1390.30:FF:000001">
    <property type="entry name" value="GTP cyclohydrolase 1 type 2"/>
    <property type="match status" value="1"/>
</dbReference>
<feature type="binding site" evidence="5">
    <location>
        <position position="221"/>
    </location>
    <ligand>
        <name>a divalent metal cation</name>
        <dbReference type="ChEBI" id="CHEBI:60240"/>
        <label>1</label>
    </ligand>
</feature>
<feature type="binding site" evidence="5">
    <location>
        <position position="65"/>
    </location>
    <ligand>
        <name>a divalent metal cation</name>
        <dbReference type="ChEBI" id="CHEBI:60240"/>
        <label>1</label>
    </ligand>
</feature>
<comment type="similarity">
    <text evidence="1">Belongs to the GTP cyclohydrolase I type 2/NIF3 family.</text>
</comment>
<protein>
    <recommendedName>
        <fullName evidence="3">GTP cyclohydrolase 1 type 2 homolog</fullName>
    </recommendedName>
</protein>
<keyword evidence="4 5" id="KW-0479">Metal-binding</keyword>
<dbReference type="SUPFAM" id="SSF102705">
    <property type="entry name" value="NIF3 (NGG1p interacting factor 3)-like"/>
    <property type="match status" value="1"/>
</dbReference>
<evidence type="ECO:0000256" key="1">
    <source>
        <dbReference type="ARBA" id="ARBA00006964"/>
    </source>
</evidence>
<feature type="binding site" evidence="5">
    <location>
        <position position="225"/>
    </location>
    <ligand>
        <name>a divalent metal cation</name>
        <dbReference type="ChEBI" id="CHEBI:60240"/>
        <label>1</label>
    </ligand>
</feature>
<dbReference type="InterPro" id="IPR002678">
    <property type="entry name" value="DUF34/NIF3"/>
</dbReference>
<dbReference type="GO" id="GO:0046872">
    <property type="term" value="F:metal ion binding"/>
    <property type="evidence" value="ECO:0007669"/>
    <property type="project" value="UniProtKB-KW"/>
</dbReference>
<gene>
    <name evidence="6" type="ORF">BLW93_01980</name>
</gene>
<comment type="subunit">
    <text evidence="2">Homohexamer.</text>
</comment>
<organism evidence="6 7">
    <name type="scientific">Desulfurobacterium indicum</name>
    <dbReference type="NCBI Taxonomy" id="1914305"/>
    <lineage>
        <taxon>Bacteria</taxon>
        <taxon>Pseudomonadati</taxon>
        <taxon>Aquificota</taxon>
        <taxon>Aquificia</taxon>
        <taxon>Desulfurobacteriales</taxon>
        <taxon>Desulfurobacteriaceae</taxon>
        <taxon>Desulfurobacterium</taxon>
    </lineage>
</organism>
<dbReference type="NCBIfam" id="TIGR00486">
    <property type="entry name" value="YbgI_SA1388"/>
    <property type="match status" value="1"/>
</dbReference>
<dbReference type="Gene3D" id="3.40.1390.30">
    <property type="entry name" value="NIF3 (NGG1p interacting factor 3)-like"/>
    <property type="match status" value="2"/>
</dbReference>
<dbReference type="GO" id="GO:0005737">
    <property type="term" value="C:cytoplasm"/>
    <property type="evidence" value="ECO:0007669"/>
    <property type="project" value="TreeGrafter"/>
</dbReference>
<feature type="binding site" evidence="5">
    <location>
        <position position="103"/>
    </location>
    <ligand>
        <name>a divalent metal cation</name>
        <dbReference type="ChEBI" id="CHEBI:60240"/>
        <label>1</label>
    </ligand>
</feature>
<dbReference type="AlphaFoldDB" id="A0A1R1MMR5"/>
<feature type="binding site" evidence="5">
    <location>
        <position position="64"/>
    </location>
    <ligand>
        <name>a divalent metal cation</name>
        <dbReference type="ChEBI" id="CHEBI:60240"/>
        <label>2</label>
    </ligand>
</feature>
<dbReference type="PANTHER" id="PTHR13799">
    <property type="entry name" value="NGG1 INTERACTING FACTOR 3"/>
    <property type="match status" value="1"/>
</dbReference>
<reference evidence="6 7" key="1">
    <citation type="submission" date="2016-10" db="EMBL/GenBank/DDBJ databases">
        <title>Genome sequence of a sulfur-reducing bacterium Desulfurobacterium indicum K6013.</title>
        <authorList>
            <person name="Cao J."/>
            <person name="Shao Z."/>
            <person name="Alain K."/>
            <person name="Jebbar M."/>
        </authorList>
    </citation>
    <scope>NUCLEOTIDE SEQUENCE [LARGE SCALE GENOMIC DNA]</scope>
    <source>
        <strain evidence="6 7">K6013</strain>
    </source>
</reference>
<dbReference type="EMBL" id="MOEN01000004">
    <property type="protein sequence ID" value="OMH41111.1"/>
    <property type="molecule type" value="Genomic_DNA"/>
</dbReference>
<sequence length="265" mass="29669">MATFREIVNFLRTIVPEGMQDSWDNSGVQIGFDKEVERILFALSINESVVEEAKKKDIDMIVTHHPITISPIKYIDERSVPESFYLRLIQENIPVYSMHTNLDVSPFGPTAIIAEKIGLKDVKPIINQKGMPPYGLVGEIEPVSQKLLVKKLCKVFADDLYRIVNYSPEKIVRKVSVCSGSGASLIREVASVSDFFITGDVKYHDAELAIMLGLTVFDAGHFGTEKLFYGKLLKALKERFSEITFLVAESEKSPFEVPDECNGCS</sequence>